<keyword evidence="2" id="KW-1185">Reference proteome</keyword>
<dbReference type="AlphaFoldDB" id="A0A4C1WB30"/>
<proteinExistence type="predicted"/>
<sequence length="127" mass="14218">MGGSDRLLYAVSHVCSFRHHQKYKPTPVGVRVSSRRRHRATPPVQCNARNSATLNWLRMIYCAGITLPDPSFFPPRSYFTPLRRFRDELHNGKVSCVVLYAPALAISRQPRTNRVALAGSALPGMVA</sequence>
<evidence type="ECO:0000313" key="2">
    <source>
        <dbReference type="Proteomes" id="UP000299102"/>
    </source>
</evidence>
<organism evidence="1 2">
    <name type="scientific">Eumeta variegata</name>
    <name type="common">Bagworm moth</name>
    <name type="synonym">Eumeta japonica</name>
    <dbReference type="NCBI Taxonomy" id="151549"/>
    <lineage>
        <taxon>Eukaryota</taxon>
        <taxon>Metazoa</taxon>
        <taxon>Ecdysozoa</taxon>
        <taxon>Arthropoda</taxon>
        <taxon>Hexapoda</taxon>
        <taxon>Insecta</taxon>
        <taxon>Pterygota</taxon>
        <taxon>Neoptera</taxon>
        <taxon>Endopterygota</taxon>
        <taxon>Lepidoptera</taxon>
        <taxon>Glossata</taxon>
        <taxon>Ditrysia</taxon>
        <taxon>Tineoidea</taxon>
        <taxon>Psychidae</taxon>
        <taxon>Oiketicinae</taxon>
        <taxon>Eumeta</taxon>
    </lineage>
</organism>
<protein>
    <submittedName>
        <fullName evidence="1">Uncharacterized protein</fullName>
    </submittedName>
</protein>
<comment type="caution">
    <text evidence="1">The sequence shown here is derived from an EMBL/GenBank/DDBJ whole genome shotgun (WGS) entry which is preliminary data.</text>
</comment>
<name>A0A4C1WB30_EUMVA</name>
<evidence type="ECO:0000313" key="1">
    <source>
        <dbReference type="EMBL" id="GBP47699.1"/>
    </source>
</evidence>
<reference evidence="1 2" key="1">
    <citation type="journal article" date="2019" name="Commun. Biol.">
        <title>The bagworm genome reveals a unique fibroin gene that provides high tensile strength.</title>
        <authorList>
            <person name="Kono N."/>
            <person name="Nakamura H."/>
            <person name="Ohtoshi R."/>
            <person name="Tomita M."/>
            <person name="Numata K."/>
            <person name="Arakawa K."/>
        </authorList>
    </citation>
    <scope>NUCLEOTIDE SEQUENCE [LARGE SCALE GENOMIC DNA]</scope>
</reference>
<accession>A0A4C1WB30</accession>
<dbReference type="Proteomes" id="UP000299102">
    <property type="component" value="Unassembled WGS sequence"/>
</dbReference>
<gene>
    <name evidence="1" type="ORF">EVAR_28102_1</name>
</gene>
<dbReference type="EMBL" id="BGZK01000507">
    <property type="protein sequence ID" value="GBP47699.1"/>
    <property type="molecule type" value="Genomic_DNA"/>
</dbReference>